<evidence type="ECO:0000313" key="3">
    <source>
        <dbReference type="Proteomes" id="UP000030653"/>
    </source>
</evidence>
<dbReference type="OrthoDB" id="3215314at2759"/>
<dbReference type="SUPFAM" id="SSF52047">
    <property type="entry name" value="RNI-like"/>
    <property type="match status" value="1"/>
</dbReference>
<dbReference type="Proteomes" id="UP000030653">
    <property type="component" value="Unassembled WGS sequence"/>
</dbReference>
<gene>
    <name evidence="2" type="ORF">DACRYDRAFT_115112</name>
</gene>
<sequence>MRAHGILLQRRQTTQHTFDDSGIEIKGGIVPMRSEGEAATYMKGFPHRDECTPTYVPPLYDLCLDLVKRKPALFDSITEVLAADQAVRCIRMLIRDAQDLKYVRPLTWLAWVKAYGHDLGEELLSYPLLALSDAHILDISRAPESTSFCLLVDLNLAACRNLDDANIRQLGALDNLCVLNTSQTTITHAGVQALSQALVVDQDGTLRGPWRLRVWKLDHTRVTPMALEFLQKWPLLCALDLTADTMRKMTPPSGWHTPSPDELALFQPRADRYLSAVQPPLFPSHPTVVSVQEHYPQTVPRIIDLTPWYNMLRPMIEEQARYRASREVAPRFNNMLPGDPYFDIHSDEDEWDEEGGWWDPEWERERDSEGYGSEEYDSNPEYENWDVADGELGVEDGNSITEDYSTGSNHSNSEVDPAADPHPNNSQAGTGMAGEQLQAATTEAEIQHRETAAREFYRPLNPSVPRVAATGNDASLRATQLANSLLFCRTPPPCSVLTGVVEAAKKSRTAAALTVENHKNADQAVARKRQKTVHTPSLASLYTNQSRPSTTTGVNN</sequence>
<feature type="compositionally biased region" description="Polar residues" evidence="1">
    <location>
        <begin position="398"/>
        <end position="414"/>
    </location>
</feature>
<accession>M5G551</accession>
<dbReference type="RefSeq" id="XP_040630688.1">
    <property type="nucleotide sequence ID" value="XM_040769941.1"/>
</dbReference>
<evidence type="ECO:0000256" key="1">
    <source>
        <dbReference type="SAM" id="MobiDB-lite"/>
    </source>
</evidence>
<dbReference type="AlphaFoldDB" id="M5G551"/>
<organism evidence="2 3">
    <name type="scientific">Dacryopinax primogenitus (strain DJM 731)</name>
    <name type="common">Brown rot fungus</name>
    <dbReference type="NCBI Taxonomy" id="1858805"/>
    <lineage>
        <taxon>Eukaryota</taxon>
        <taxon>Fungi</taxon>
        <taxon>Dikarya</taxon>
        <taxon>Basidiomycota</taxon>
        <taxon>Agaricomycotina</taxon>
        <taxon>Dacrymycetes</taxon>
        <taxon>Dacrymycetales</taxon>
        <taxon>Dacrymycetaceae</taxon>
        <taxon>Dacryopinax</taxon>
    </lineage>
</organism>
<feature type="compositionally biased region" description="Polar residues" evidence="1">
    <location>
        <begin position="533"/>
        <end position="556"/>
    </location>
</feature>
<reference evidence="2 3" key="1">
    <citation type="journal article" date="2012" name="Science">
        <title>The Paleozoic origin of enzymatic lignin decomposition reconstructed from 31 fungal genomes.</title>
        <authorList>
            <person name="Floudas D."/>
            <person name="Binder M."/>
            <person name="Riley R."/>
            <person name="Barry K."/>
            <person name="Blanchette R.A."/>
            <person name="Henrissat B."/>
            <person name="Martinez A.T."/>
            <person name="Otillar R."/>
            <person name="Spatafora J.W."/>
            <person name="Yadav J.S."/>
            <person name="Aerts A."/>
            <person name="Benoit I."/>
            <person name="Boyd A."/>
            <person name="Carlson A."/>
            <person name="Copeland A."/>
            <person name="Coutinho P.M."/>
            <person name="de Vries R.P."/>
            <person name="Ferreira P."/>
            <person name="Findley K."/>
            <person name="Foster B."/>
            <person name="Gaskell J."/>
            <person name="Glotzer D."/>
            <person name="Gorecki P."/>
            <person name="Heitman J."/>
            <person name="Hesse C."/>
            <person name="Hori C."/>
            <person name="Igarashi K."/>
            <person name="Jurgens J.A."/>
            <person name="Kallen N."/>
            <person name="Kersten P."/>
            <person name="Kohler A."/>
            <person name="Kuees U."/>
            <person name="Kumar T.K.A."/>
            <person name="Kuo A."/>
            <person name="LaButti K."/>
            <person name="Larrondo L.F."/>
            <person name="Lindquist E."/>
            <person name="Ling A."/>
            <person name="Lombard V."/>
            <person name="Lucas S."/>
            <person name="Lundell T."/>
            <person name="Martin R."/>
            <person name="McLaughlin D.J."/>
            <person name="Morgenstern I."/>
            <person name="Morin E."/>
            <person name="Murat C."/>
            <person name="Nagy L.G."/>
            <person name="Nolan M."/>
            <person name="Ohm R.A."/>
            <person name="Patyshakuliyeva A."/>
            <person name="Rokas A."/>
            <person name="Ruiz-Duenas F.J."/>
            <person name="Sabat G."/>
            <person name="Salamov A."/>
            <person name="Samejima M."/>
            <person name="Schmutz J."/>
            <person name="Slot J.C."/>
            <person name="St John F."/>
            <person name="Stenlid J."/>
            <person name="Sun H."/>
            <person name="Sun S."/>
            <person name="Syed K."/>
            <person name="Tsang A."/>
            <person name="Wiebenga A."/>
            <person name="Young D."/>
            <person name="Pisabarro A."/>
            <person name="Eastwood D.C."/>
            <person name="Martin F."/>
            <person name="Cullen D."/>
            <person name="Grigoriev I.V."/>
            <person name="Hibbett D.S."/>
        </authorList>
    </citation>
    <scope>NUCLEOTIDE SEQUENCE [LARGE SCALE GENOMIC DNA]</scope>
    <source>
        <strain evidence="2 3">DJM-731 SS1</strain>
    </source>
</reference>
<feature type="compositionally biased region" description="Acidic residues" evidence="1">
    <location>
        <begin position="346"/>
        <end position="360"/>
    </location>
</feature>
<evidence type="ECO:0008006" key="4">
    <source>
        <dbReference type="Google" id="ProtNLM"/>
    </source>
</evidence>
<feature type="region of interest" description="Disordered" evidence="1">
    <location>
        <begin position="528"/>
        <end position="556"/>
    </location>
</feature>
<keyword evidence="3" id="KW-1185">Reference proteome</keyword>
<dbReference type="EMBL" id="JH795859">
    <property type="protein sequence ID" value="EJU03794.1"/>
    <property type="molecule type" value="Genomic_DNA"/>
</dbReference>
<protein>
    <recommendedName>
        <fullName evidence="4">RNI-like protein</fullName>
    </recommendedName>
</protein>
<dbReference type="HOGENOM" id="CLU_490026_0_0_1"/>
<proteinExistence type="predicted"/>
<feature type="region of interest" description="Disordered" evidence="1">
    <location>
        <begin position="343"/>
        <end position="443"/>
    </location>
</feature>
<dbReference type="GeneID" id="63685003"/>
<evidence type="ECO:0000313" key="2">
    <source>
        <dbReference type="EMBL" id="EJU03794.1"/>
    </source>
</evidence>
<feature type="compositionally biased region" description="Acidic residues" evidence="1">
    <location>
        <begin position="372"/>
        <end position="394"/>
    </location>
</feature>
<name>M5G551_DACPD</name>